<keyword evidence="1" id="KW-0812">Transmembrane</keyword>
<gene>
    <name evidence="3" type="ORF">BE15_03020</name>
</gene>
<accession>A0A150QY51</accession>
<dbReference type="InterPro" id="IPR013229">
    <property type="entry name" value="PEGA"/>
</dbReference>
<dbReference type="InterPro" id="IPR011990">
    <property type="entry name" value="TPR-like_helical_dom_sf"/>
</dbReference>
<protein>
    <recommendedName>
        <fullName evidence="2">PEGA domain-containing protein</fullName>
    </recommendedName>
</protein>
<keyword evidence="1" id="KW-1133">Transmembrane helix</keyword>
<dbReference type="RefSeq" id="WP_061606062.1">
    <property type="nucleotide sequence ID" value="NZ_JEMA01000233.1"/>
</dbReference>
<dbReference type="OrthoDB" id="5505181at2"/>
<proteinExistence type="predicted"/>
<sequence length="349" mass="35941">MSVAGVGNAASADEPYADPDARAASMTAGLLRRARQAQADGRLVAAAATYERALEAAQGAWTTDAERATIAGELGLVELALGRHRDAASHLAQCLQHRGVISGWLRGRVDDGLQRAAKRVATVYVTTNPPGAEVLIDGQALYPPEPVQEAFVEPGEHTARARLEGHEEAVSSFTAEAGMTHPIVLKLRRLPERVARAPEAAAAAPPSAAPAAPPAGSTFPLAELRVGGVALTTAAVAAGTVFLLRSGVLRDDLAAQEAALRRGAWDPSACGGADAPPACAELRDTAEARDLFRKLGVGTLAAGGVFAAVTAAAFLADLSYRASEPAGQSVRVVPVMTAERAGVFLQGTW</sequence>
<dbReference type="EMBL" id="JEMA01000233">
    <property type="protein sequence ID" value="KYF72852.1"/>
    <property type="molecule type" value="Genomic_DNA"/>
</dbReference>
<keyword evidence="1" id="KW-0472">Membrane</keyword>
<reference evidence="3 4" key="1">
    <citation type="submission" date="2014-02" db="EMBL/GenBank/DDBJ databases">
        <title>The small core and large imbalanced accessory genome model reveals a collaborative survival strategy of Sorangium cellulosum strains in nature.</title>
        <authorList>
            <person name="Han K."/>
            <person name="Peng R."/>
            <person name="Blom J."/>
            <person name="Li Y.-Z."/>
        </authorList>
    </citation>
    <scope>NUCLEOTIDE SEQUENCE [LARGE SCALE GENOMIC DNA]</scope>
    <source>
        <strain evidence="3 4">So0008-312</strain>
    </source>
</reference>
<dbReference type="SUPFAM" id="SSF48452">
    <property type="entry name" value="TPR-like"/>
    <property type="match status" value="1"/>
</dbReference>
<dbReference type="Pfam" id="PF08308">
    <property type="entry name" value="PEGA"/>
    <property type="match status" value="1"/>
</dbReference>
<dbReference type="AlphaFoldDB" id="A0A150QY51"/>
<feature type="domain" description="PEGA" evidence="2">
    <location>
        <begin position="122"/>
        <end position="189"/>
    </location>
</feature>
<feature type="transmembrane region" description="Helical" evidence="1">
    <location>
        <begin position="295"/>
        <end position="316"/>
    </location>
</feature>
<comment type="caution">
    <text evidence="3">The sequence shown here is derived from an EMBL/GenBank/DDBJ whole genome shotgun (WGS) entry which is preliminary data.</text>
</comment>
<evidence type="ECO:0000313" key="3">
    <source>
        <dbReference type="EMBL" id="KYF72852.1"/>
    </source>
</evidence>
<name>A0A150QY51_SORCE</name>
<evidence type="ECO:0000313" key="4">
    <source>
        <dbReference type="Proteomes" id="UP000075260"/>
    </source>
</evidence>
<evidence type="ECO:0000256" key="1">
    <source>
        <dbReference type="SAM" id="Phobius"/>
    </source>
</evidence>
<evidence type="ECO:0000259" key="2">
    <source>
        <dbReference type="Pfam" id="PF08308"/>
    </source>
</evidence>
<dbReference type="Proteomes" id="UP000075260">
    <property type="component" value="Unassembled WGS sequence"/>
</dbReference>
<organism evidence="3 4">
    <name type="scientific">Sorangium cellulosum</name>
    <name type="common">Polyangium cellulosum</name>
    <dbReference type="NCBI Taxonomy" id="56"/>
    <lineage>
        <taxon>Bacteria</taxon>
        <taxon>Pseudomonadati</taxon>
        <taxon>Myxococcota</taxon>
        <taxon>Polyangia</taxon>
        <taxon>Polyangiales</taxon>
        <taxon>Polyangiaceae</taxon>
        <taxon>Sorangium</taxon>
    </lineage>
</organism>
<feature type="transmembrane region" description="Helical" evidence="1">
    <location>
        <begin position="224"/>
        <end position="244"/>
    </location>
</feature>